<evidence type="ECO:0000313" key="3">
    <source>
        <dbReference type="EMBL" id="GEO87004.1"/>
    </source>
</evidence>
<evidence type="ECO:0000256" key="1">
    <source>
        <dbReference type="ARBA" id="ARBA00008558"/>
    </source>
</evidence>
<evidence type="ECO:0008006" key="5">
    <source>
        <dbReference type="Google" id="ProtNLM"/>
    </source>
</evidence>
<protein>
    <recommendedName>
        <fullName evidence="5">N-acylglucosamine 2-epimerase</fullName>
    </recommendedName>
</protein>
<sequence>MLKAFLMQYRELGDDGDRQNAEAVAQSLFKSYLANAPDGCWHDRLDTQGKSTAKTIPASSLYHLWTAVVEIMDNPQRLTGFATH</sequence>
<dbReference type="Proteomes" id="UP000321717">
    <property type="component" value="Unassembled WGS sequence"/>
</dbReference>
<keyword evidence="4" id="KW-1185">Reference proteome</keyword>
<proteinExistence type="inferred from homology"/>
<keyword evidence="2" id="KW-0413">Isomerase</keyword>
<dbReference type="SUPFAM" id="SSF48208">
    <property type="entry name" value="Six-hairpin glycosidases"/>
    <property type="match status" value="1"/>
</dbReference>
<dbReference type="Pfam" id="PF07221">
    <property type="entry name" value="GlcNAc_2-epim"/>
    <property type="match status" value="1"/>
</dbReference>
<comment type="caution">
    <text evidence="3">The sequence shown here is derived from an EMBL/GenBank/DDBJ whole genome shotgun (WGS) entry which is preliminary data.</text>
</comment>
<dbReference type="GO" id="GO:0016853">
    <property type="term" value="F:isomerase activity"/>
    <property type="evidence" value="ECO:0007669"/>
    <property type="project" value="UniProtKB-KW"/>
</dbReference>
<dbReference type="OrthoDB" id="9806359at2"/>
<dbReference type="InterPro" id="IPR012341">
    <property type="entry name" value="6hp_glycosidase-like_sf"/>
</dbReference>
<reference evidence="3 4" key="1">
    <citation type="submission" date="2019-07" db="EMBL/GenBank/DDBJ databases">
        <title>Whole genome shotgun sequence of Rhizobium naphthalenivorans NBRC 107585.</title>
        <authorList>
            <person name="Hosoyama A."/>
            <person name="Uohara A."/>
            <person name="Ohji S."/>
            <person name="Ichikawa N."/>
        </authorList>
    </citation>
    <scope>NUCLEOTIDE SEQUENCE [LARGE SCALE GENOMIC DNA]</scope>
    <source>
        <strain evidence="3 4">NBRC 107585</strain>
    </source>
</reference>
<dbReference type="AlphaFoldDB" id="A0A512HNI1"/>
<comment type="similarity">
    <text evidence="1">Belongs to the N-acylglucosamine 2-epimerase family.</text>
</comment>
<dbReference type="Gene3D" id="1.50.10.10">
    <property type="match status" value="1"/>
</dbReference>
<evidence type="ECO:0000256" key="2">
    <source>
        <dbReference type="ARBA" id="ARBA00023235"/>
    </source>
</evidence>
<accession>A0A512HNI1</accession>
<dbReference type="InterPro" id="IPR008928">
    <property type="entry name" value="6-hairpin_glycosidase_sf"/>
</dbReference>
<name>A0A512HNI1_9HYPH</name>
<gene>
    <name evidence="3" type="ORF">RNA01_39360</name>
</gene>
<evidence type="ECO:0000313" key="4">
    <source>
        <dbReference type="Proteomes" id="UP000321717"/>
    </source>
</evidence>
<dbReference type="GO" id="GO:0005975">
    <property type="term" value="P:carbohydrate metabolic process"/>
    <property type="evidence" value="ECO:0007669"/>
    <property type="project" value="InterPro"/>
</dbReference>
<organism evidence="3 4">
    <name type="scientific">Ciceribacter naphthalenivorans</name>
    <dbReference type="NCBI Taxonomy" id="1118451"/>
    <lineage>
        <taxon>Bacteria</taxon>
        <taxon>Pseudomonadati</taxon>
        <taxon>Pseudomonadota</taxon>
        <taxon>Alphaproteobacteria</taxon>
        <taxon>Hyphomicrobiales</taxon>
        <taxon>Rhizobiaceae</taxon>
        <taxon>Ciceribacter</taxon>
    </lineage>
</organism>
<dbReference type="InterPro" id="IPR010819">
    <property type="entry name" value="AGE/CE"/>
</dbReference>
<dbReference type="EMBL" id="BJZP01000028">
    <property type="protein sequence ID" value="GEO87004.1"/>
    <property type="molecule type" value="Genomic_DNA"/>
</dbReference>